<dbReference type="SMR" id="A0A015J1I6"/>
<evidence type="ECO:0000259" key="1">
    <source>
        <dbReference type="SMART" id="SM00398"/>
    </source>
</evidence>
<organism evidence="2 3">
    <name type="scientific">Rhizophagus irregularis (strain DAOM 197198w)</name>
    <name type="common">Glomus intraradices</name>
    <dbReference type="NCBI Taxonomy" id="1432141"/>
    <lineage>
        <taxon>Eukaryota</taxon>
        <taxon>Fungi</taxon>
        <taxon>Fungi incertae sedis</taxon>
        <taxon>Mucoromycota</taxon>
        <taxon>Glomeromycotina</taxon>
        <taxon>Glomeromycetes</taxon>
        <taxon>Glomerales</taxon>
        <taxon>Glomeraceae</taxon>
        <taxon>Rhizophagus</taxon>
    </lineage>
</organism>
<accession>A0A015J1I6</accession>
<feature type="domain" description="HMG box" evidence="1">
    <location>
        <begin position="69"/>
        <end position="140"/>
    </location>
</feature>
<dbReference type="OrthoDB" id="2367927at2759"/>
<name>A0A015J1I6_RHIIW</name>
<dbReference type="InterPro" id="IPR036910">
    <property type="entry name" value="HMG_box_dom_sf"/>
</dbReference>
<dbReference type="SMART" id="SM00398">
    <property type="entry name" value="HMG"/>
    <property type="match status" value="1"/>
</dbReference>
<evidence type="ECO:0000313" key="3">
    <source>
        <dbReference type="Proteomes" id="UP000022910"/>
    </source>
</evidence>
<dbReference type="HOGENOM" id="CLU_088674_0_0_1"/>
<comment type="caution">
    <text evidence="2">The sequence shown here is derived from an EMBL/GenBank/DDBJ whole genome shotgun (WGS) entry which is preliminary data.</text>
</comment>
<keyword evidence="3" id="KW-1185">Reference proteome</keyword>
<dbReference type="SUPFAM" id="SSF47095">
    <property type="entry name" value="HMG-box"/>
    <property type="match status" value="1"/>
</dbReference>
<protein>
    <recommendedName>
        <fullName evidence="1">HMG box domain-containing protein</fullName>
    </recommendedName>
</protein>
<dbReference type="EMBL" id="JEMT01025887">
    <property type="protein sequence ID" value="EXX60575.1"/>
    <property type="molecule type" value="Genomic_DNA"/>
</dbReference>
<dbReference type="InterPro" id="IPR009071">
    <property type="entry name" value="HMG_box_dom"/>
</dbReference>
<evidence type="ECO:0000313" key="2">
    <source>
        <dbReference type="EMBL" id="EXX60575.1"/>
    </source>
</evidence>
<reference evidence="2 3" key="1">
    <citation type="submission" date="2014-02" db="EMBL/GenBank/DDBJ databases">
        <title>Single nucleus genome sequencing reveals high similarity among nuclei of an endomycorrhizal fungus.</title>
        <authorList>
            <person name="Lin K."/>
            <person name="Geurts R."/>
            <person name="Zhang Z."/>
            <person name="Limpens E."/>
            <person name="Saunders D.G."/>
            <person name="Mu D."/>
            <person name="Pang E."/>
            <person name="Cao H."/>
            <person name="Cha H."/>
            <person name="Lin T."/>
            <person name="Zhou Q."/>
            <person name="Shang Y."/>
            <person name="Li Y."/>
            <person name="Ivanov S."/>
            <person name="Sharma T."/>
            <person name="Velzen R.V."/>
            <person name="Ruijter N.D."/>
            <person name="Aanen D.K."/>
            <person name="Win J."/>
            <person name="Kamoun S."/>
            <person name="Bisseling T."/>
            <person name="Huang S."/>
        </authorList>
    </citation>
    <scope>NUCLEOTIDE SEQUENCE [LARGE SCALE GENOMIC DNA]</scope>
    <source>
        <strain evidence="3">DAOM197198w</strain>
    </source>
</reference>
<sequence length="222" mass="25756">MPKTTLKKQKNCKQFTPIHYVDINNSKLNNQPIINENNSKNNIFTILKPKFPPIVTVKDLIKNNNTKNKPKLFPNAFIAYRMALMKEYHNNNCKLPPMSEISKIAKNSWNMEPKHVKKSYESLVKNAKSTYMKNNIQIVLDKHMNYTENNRENTVIYDTVESVNNVASTENSSHNNDFNSPCINFTDISQVNSFTNYDTSYEISDREYIKVLEQIIGRLLGI</sequence>
<proteinExistence type="predicted"/>
<dbReference type="Proteomes" id="UP000022910">
    <property type="component" value="Unassembled WGS sequence"/>
</dbReference>
<dbReference type="AlphaFoldDB" id="A0A015J1I6"/>
<dbReference type="Pfam" id="PF00505">
    <property type="entry name" value="HMG_box"/>
    <property type="match status" value="1"/>
</dbReference>
<gene>
    <name evidence="2" type="ORF">RirG_178620</name>
</gene>
<dbReference type="Gene3D" id="1.10.30.10">
    <property type="entry name" value="High mobility group box domain"/>
    <property type="match status" value="1"/>
</dbReference>